<feature type="chain" id="PRO_5012951772" evidence="1">
    <location>
        <begin position="21"/>
        <end position="191"/>
    </location>
</feature>
<feature type="signal peptide" evidence="1">
    <location>
        <begin position="1"/>
        <end position="20"/>
    </location>
</feature>
<dbReference type="RefSeq" id="WP_073310719.1">
    <property type="nucleotide sequence ID" value="NZ_FQZI01000003.1"/>
</dbReference>
<gene>
    <name evidence="2" type="ORF">SAMN05444363_1863</name>
</gene>
<name>A0A1M6EN51_9FLAO</name>
<evidence type="ECO:0000313" key="2">
    <source>
        <dbReference type="EMBL" id="SHI86876.1"/>
    </source>
</evidence>
<dbReference type="AlphaFoldDB" id="A0A1M6EN51"/>
<keyword evidence="1" id="KW-0732">Signal</keyword>
<protein>
    <submittedName>
        <fullName evidence="2">Uncharacterized protein</fullName>
    </submittedName>
</protein>
<dbReference type="Proteomes" id="UP000184488">
    <property type="component" value="Unassembled WGS sequence"/>
</dbReference>
<reference evidence="3" key="1">
    <citation type="submission" date="2016-11" db="EMBL/GenBank/DDBJ databases">
        <authorList>
            <person name="Varghese N."/>
            <person name="Submissions S."/>
        </authorList>
    </citation>
    <scope>NUCLEOTIDE SEQUENCE [LARGE SCALE GENOMIC DNA]</scope>
    <source>
        <strain evidence="3">DSM 18829</strain>
    </source>
</reference>
<evidence type="ECO:0000313" key="3">
    <source>
        <dbReference type="Proteomes" id="UP000184488"/>
    </source>
</evidence>
<proteinExistence type="predicted"/>
<keyword evidence="3" id="KW-1185">Reference proteome</keyword>
<accession>A0A1M6EN51</accession>
<evidence type="ECO:0000256" key="1">
    <source>
        <dbReference type="SAM" id="SignalP"/>
    </source>
</evidence>
<organism evidence="2 3">
    <name type="scientific">Flavobacterium terrae</name>
    <dbReference type="NCBI Taxonomy" id="415425"/>
    <lineage>
        <taxon>Bacteria</taxon>
        <taxon>Pseudomonadati</taxon>
        <taxon>Bacteroidota</taxon>
        <taxon>Flavobacteriia</taxon>
        <taxon>Flavobacteriales</taxon>
        <taxon>Flavobacteriaceae</taxon>
        <taxon>Flavobacterium</taxon>
    </lineage>
</organism>
<dbReference type="OrthoDB" id="1372254at2"/>
<sequence>MRFYIIALLTLAQFITFAQKQPCKFEINTTDSLGVYKETPSHLVYEKVFGNSSQLVFLSIGSDNSTPFLKLQIIQKSKDFIIPKCIDKNSRIYFQLTNGKIYTLVNASNDKCDNLIFNETDKENNRLLDCTFLFLKNDFEDLKKFPIMLMKIKLASDEKEYIISKELISEKINTKSNPESFFIDNLHCIMN</sequence>
<dbReference type="STRING" id="415425.SAMN05444363_1863"/>
<dbReference type="EMBL" id="FQZI01000003">
    <property type="protein sequence ID" value="SHI86876.1"/>
    <property type="molecule type" value="Genomic_DNA"/>
</dbReference>